<organism evidence="3 4">
    <name type="scientific">Frateuria flava</name>
    <dbReference type="NCBI Taxonomy" id="2821489"/>
    <lineage>
        <taxon>Bacteria</taxon>
        <taxon>Pseudomonadati</taxon>
        <taxon>Pseudomonadota</taxon>
        <taxon>Gammaproteobacteria</taxon>
        <taxon>Lysobacterales</taxon>
        <taxon>Rhodanobacteraceae</taxon>
        <taxon>Frateuria</taxon>
    </lineage>
</organism>
<proteinExistence type="predicted"/>
<evidence type="ECO:0000313" key="3">
    <source>
        <dbReference type="EMBL" id="MBP1474236.1"/>
    </source>
</evidence>
<comment type="caution">
    <text evidence="3">The sequence shown here is derived from an EMBL/GenBank/DDBJ whole genome shotgun (WGS) entry which is preliminary data.</text>
</comment>
<evidence type="ECO:0000313" key="4">
    <source>
        <dbReference type="Proteomes" id="UP000823790"/>
    </source>
</evidence>
<dbReference type="Proteomes" id="UP000823790">
    <property type="component" value="Unassembled WGS sequence"/>
</dbReference>
<dbReference type="InterPro" id="IPR056948">
    <property type="entry name" value="PNGaseA_N"/>
</dbReference>
<dbReference type="Pfam" id="PF12222">
    <property type="entry name" value="PNGaseA"/>
    <property type="match status" value="1"/>
</dbReference>
<evidence type="ECO:0000256" key="1">
    <source>
        <dbReference type="SAM" id="SignalP"/>
    </source>
</evidence>
<gene>
    <name evidence="3" type="ORF">J7I44_07990</name>
</gene>
<evidence type="ECO:0000259" key="2">
    <source>
        <dbReference type="Pfam" id="PF12222"/>
    </source>
</evidence>
<reference evidence="3 4" key="1">
    <citation type="submission" date="2021-04" db="EMBL/GenBank/DDBJ databases">
        <authorList>
            <person name="Huq M.A."/>
        </authorList>
    </citation>
    <scope>NUCLEOTIDE SEQUENCE [LARGE SCALE GENOMIC DNA]</scope>
    <source>
        <strain evidence="3 4">MAH-13</strain>
    </source>
</reference>
<feature type="signal peptide" evidence="1">
    <location>
        <begin position="1"/>
        <end position="25"/>
    </location>
</feature>
<dbReference type="InterPro" id="IPR021102">
    <property type="entry name" value="PNGase_A"/>
</dbReference>
<accession>A0ABS4DMG3</accession>
<dbReference type="EMBL" id="JAGJRS010000016">
    <property type="protein sequence ID" value="MBP1474236.1"/>
    <property type="molecule type" value="Genomic_DNA"/>
</dbReference>
<dbReference type="RefSeq" id="WP_209618641.1">
    <property type="nucleotide sequence ID" value="NZ_JAGJRS010000016.1"/>
</dbReference>
<name>A0ABS4DMG3_9GAMM</name>
<protein>
    <recommendedName>
        <fullName evidence="2">Peptide N-acetyl-beta-D-glucosaminyl asparaginase amidase A N-terminal domain-containing protein</fullName>
    </recommendedName>
</protein>
<feature type="chain" id="PRO_5047487237" description="Peptide N-acetyl-beta-D-glucosaminyl asparaginase amidase A N-terminal domain-containing protein" evidence="1">
    <location>
        <begin position="26"/>
        <end position="580"/>
    </location>
</feature>
<keyword evidence="1" id="KW-0732">Signal</keyword>
<sequence>MFTKFARRSVAAVTLCLLPAVAVLAAPAVPTVEPRVSSAAGAPCVVNLFTHQLFDEFTSYSYAPPPGCPGPWSKVVLKLNLGGSRAANTAQVNLSLGGVSLFNGSLSQTDEVDNWHVERDLTDYAALLHAPRVGTLNYLDLGTPYGDGSRVTGSAKLVFYRSTASTPAHRVPDRVVQTSGGPQDLPHNIVRAYLDVTARAEPLWYTCVPDASAVSYPALLSVLAPGINQPGIFPQPQGCTGGSFREVEVSVDGSPAGVVPVFPWLPSDLNGVFHNALDTPMPGVQVLNLVPYRVDLTPFAAILSDAGPHTVALSGGAWTDAQLLLYLDHGSTHVTGAVTLNTLTGGVPTPVVTNSLSASGAVLEGNVGTEVKRQFEIRGFVNTSGGRIDSAVKEKLGFRNLQGFRLEGLVYEELQSYRQTVWLQSTVDRRSRRTRGSKVLSRDHEIVAYPLTLHYATFGEYDPDGGDGPIVNLTGYKFAVDQKRHVEGWHRRPGMPWYATVLNDRFVASHAMDESTHSHWNSLRRYGFKDSFGSCYKAVRTSDSGVLTGSTFGSGCPGGSNHVRWYAHADGSPDAITWRP</sequence>
<dbReference type="PANTHER" id="PTHR31104">
    <property type="entry name" value="PEPTIDE-N4-(N-ACETYL-BETA-GLUCOSAMINYL)ASPARAGINE AMIDASE A PROTEIN"/>
    <property type="match status" value="1"/>
</dbReference>
<feature type="domain" description="Peptide N-acetyl-beta-D-glucosaminyl asparaginase amidase A N-terminal" evidence="2">
    <location>
        <begin position="170"/>
        <end position="313"/>
    </location>
</feature>
<keyword evidence="4" id="KW-1185">Reference proteome</keyword>